<organism evidence="2 3">
    <name type="scientific">Candidatus Geothrix odensensis</name>
    <dbReference type="NCBI Taxonomy" id="2954440"/>
    <lineage>
        <taxon>Bacteria</taxon>
        <taxon>Pseudomonadati</taxon>
        <taxon>Acidobacteriota</taxon>
        <taxon>Holophagae</taxon>
        <taxon>Holophagales</taxon>
        <taxon>Holophagaceae</taxon>
        <taxon>Geothrix</taxon>
    </lineage>
</organism>
<sequence>MRLPILFWLAVSPCFASMPGWWTAFTRMPSMESRFRQESDSLVFGKLARQGRLALARGGRLRVTYEGGLAITCDGRHLVQYDPDTRTAQRVELARAVRDFPLLGILLDPARLDRLYRAEAIAGDGVKLSPREHGLPELKVTGRRGLLHTLAWTDPSGARQTLELLDPKSPVTLAPDAFKLQVPAGTRWSTPSG</sequence>
<proteinExistence type="predicted"/>
<dbReference type="InterPro" id="IPR004564">
    <property type="entry name" value="OM_lipoprot_carrier_LolA-like"/>
</dbReference>
<dbReference type="CDD" id="cd16325">
    <property type="entry name" value="LolA"/>
    <property type="match status" value="1"/>
</dbReference>
<evidence type="ECO:0000313" key="2">
    <source>
        <dbReference type="EMBL" id="MBK8572718.1"/>
    </source>
</evidence>
<name>A0A936K5N6_9BACT</name>
<dbReference type="Gene3D" id="2.50.20.10">
    <property type="entry name" value="Lipoprotein localisation LolA/LolB/LppX"/>
    <property type="match status" value="1"/>
</dbReference>
<dbReference type="SUPFAM" id="SSF89392">
    <property type="entry name" value="Prokaryotic lipoproteins and lipoprotein localization factors"/>
    <property type="match status" value="1"/>
</dbReference>
<dbReference type="InterPro" id="IPR029046">
    <property type="entry name" value="LolA/LolB/LppX"/>
</dbReference>
<comment type="caution">
    <text evidence="2">The sequence shown here is derived from an EMBL/GenBank/DDBJ whole genome shotgun (WGS) entry which is preliminary data.</text>
</comment>
<dbReference type="AlphaFoldDB" id="A0A936K5N6"/>
<accession>A0A936K5N6</accession>
<keyword evidence="2" id="KW-0449">Lipoprotein</keyword>
<reference evidence="2 3" key="1">
    <citation type="submission" date="2020-10" db="EMBL/GenBank/DDBJ databases">
        <title>Connecting structure to function with the recovery of over 1000 high-quality activated sludge metagenome-assembled genomes encoding full-length rRNA genes using long-read sequencing.</title>
        <authorList>
            <person name="Singleton C.M."/>
            <person name="Petriglieri F."/>
            <person name="Kristensen J.M."/>
            <person name="Kirkegaard R.H."/>
            <person name="Michaelsen T.Y."/>
            <person name="Andersen M.H."/>
            <person name="Karst S.M."/>
            <person name="Dueholm M.S."/>
            <person name="Nielsen P.H."/>
            <person name="Albertsen M."/>
        </authorList>
    </citation>
    <scope>NUCLEOTIDE SEQUENCE [LARGE SCALE GENOMIC DNA]</scope>
    <source>
        <strain evidence="2">OdNE_18-Q3-R46-58_MAXAC.008</strain>
    </source>
</reference>
<dbReference type="EMBL" id="JADKCH010000007">
    <property type="protein sequence ID" value="MBK8572718.1"/>
    <property type="molecule type" value="Genomic_DNA"/>
</dbReference>
<evidence type="ECO:0000313" key="3">
    <source>
        <dbReference type="Proteomes" id="UP000709959"/>
    </source>
</evidence>
<dbReference type="Pfam" id="PF03548">
    <property type="entry name" value="LolA"/>
    <property type="match status" value="1"/>
</dbReference>
<gene>
    <name evidence="2" type="ORF">IPN91_08740</name>
</gene>
<protein>
    <submittedName>
        <fullName evidence="2">Outer membrane lipoprotein carrier protein LolA</fullName>
    </submittedName>
</protein>
<keyword evidence="1" id="KW-0732">Signal</keyword>
<dbReference type="Proteomes" id="UP000709959">
    <property type="component" value="Unassembled WGS sequence"/>
</dbReference>
<evidence type="ECO:0000256" key="1">
    <source>
        <dbReference type="ARBA" id="ARBA00022729"/>
    </source>
</evidence>